<dbReference type="Pfam" id="PF23194">
    <property type="entry name" value="NOMO_5th"/>
    <property type="match status" value="1"/>
</dbReference>
<dbReference type="Pfam" id="PF22904">
    <property type="entry name" value="NOMO1-like_2nd"/>
    <property type="match status" value="2"/>
</dbReference>
<dbReference type="Pfam" id="PF22902">
    <property type="entry name" value="NOMO1-like_9th"/>
    <property type="match status" value="1"/>
</dbReference>
<dbReference type="PANTHER" id="PTHR23303">
    <property type="entry name" value="CARBOXYPEPTIDASE REGULATORY REGION-CONTAINING"/>
    <property type="match status" value="1"/>
</dbReference>
<dbReference type="InterPro" id="IPR013783">
    <property type="entry name" value="Ig-like_fold"/>
</dbReference>
<accession>A0A182JBY5</accession>
<evidence type="ECO:0000256" key="3">
    <source>
        <dbReference type="ARBA" id="ARBA00022729"/>
    </source>
</evidence>
<dbReference type="InterPro" id="IPR051417">
    <property type="entry name" value="SDr/BOS_complex"/>
</dbReference>
<evidence type="ECO:0000259" key="11">
    <source>
        <dbReference type="Pfam" id="PF23192"/>
    </source>
</evidence>
<comment type="subcellular location">
    <subcellularLocation>
        <location evidence="1">Endoplasmic reticulum membrane</location>
        <topology evidence="1">Single-pass type I membrane protein</topology>
    </subcellularLocation>
</comment>
<dbReference type="VEuPathDB" id="VectorBase:AATE015218"/>
<proteinExistence type="predicted"/>
<dbReference type="GO" id="GO:0030246">
    <property type="term" value="F:carbohydrate binding"/>
    <property type="evidence" value="ECO:0007669"/>
    <property type="project" value="InterPro"/>
</dbReference>
<evidence type="ECO:0000259" key="7">
    <source>
        <dbReference type="Pfam" id="PF22898"/>
    </source>
</evidence>
<dbReference type="Gene3D" id="2.60.40.10">
    <property type="entry name" value="Immunoglobulins"/>
    <property type="match status" value="1"/>
</dbReference>
<evidence type="ECO:0000259" key="9">
    <source>
        <dbReference type="Pfam" id="PF22904"/>
    </source>
</evidence>
<evidence type="ECO:0008006" key="14">
    <source>
        <dbReference type="Google" id="ProtNLM"/>
    </source>
</evidence>
<dbReference type="Pfam" id="PF23192">
    <property type="entry name" value="NOMO_12th"/>
    <property type="match status" value="1"/>
</dbReference>
<evidence type="ECO:0000259" key="8">
    <source>
        <dbReference type="Pfam" id="PF22902"/>
    </source>
</evidence>
<evidence type="ECO:0000256" key="5">
    <source>
        <dbReference type="ARBA" id="ARBA00022989"/>
    </source>
</evidence>
<feature type="domain" description="NOMO-like N-terminal beta-sandwich" evidence="7">
    <location>
        <begin position="33"/>
        <end position="118"/>
    </location>
</feature>
<feature type="domain" description="NOMO second beta-sandwich" evidence="9">
    <location>
        <begin position="327"/>
        <end position="397"/>
    </location>
</feature>
<evidence type="ECO:0000256" key="4">
    <source>
        <dbReference type="ARBA" id="ARBA00022824"/>
    </source>
</evidence>
<dbReference type="SUPFAM" id="SSF49478">
    <property type="entry name" value="Cna protein B-type domain"/>
    <property type="match status" value="3"/>
</dbReference>
<protein>
    <recommendedName>
        <fullName evidence="14">SD-repeat containing protein B domain-containing protein</fullName>
    </recommendedName>
</protein>
<dbReference type="PANTHER" id="PTHR23303:SF14">
    <property type="entry name" value="BOS COMPLEX SUBUNIT NOMO1-RELATED"/>
    <property type="match status" value="1"/>
</dbReference>
<feature type="domain" description="NOMO-like ninth beta-sandwich" evidence="8">
    <location>
        <begin position="763"/>
        <end position="836"/>
    </location>
</feature>
<dbReference type="InterPro" id="IPR056191">
    <property type="entry name" value="NOMO_12th"/>
</dbReference>
<evidence type="ECO:0000256" key="2">
    <source>
        <dbReference type="ARBA" id="ARBA00022692"/>
    </source>
</evidence>
<name>A0A182JBY5_ANOAO</name>
<keyword evidence="3" id="KW-0732">Signal</keyword>
<dbReference type="GO" id="GO:0005789">
    <property type="term" value="C:endoplasmic reticulum membrane"/>
    <property type="evidence" value="ECO:0007669"/>
    <property type="project" value="UniProtKB-SubCell"/>
</dbReference>
<dbReference type="AlphaFoldDB" id="A0A182JBY5"/>
<keyword evidence="5" id="KW-1133">Transmembrane helix</keyword>
<organism evidence="13">
    <name type="scientific">Anopheles atroparvus</name>
    <name type="common">European mosquito</name>
    <dbReference type="NCBI Taxonomy" id="41427"/>
    <lineage>
        <taxon>Eukaryota</taxon>
        <taxon>Metazoa</taxon>
        <taxon>Ecdysozoa</taxon>
        <taxon>Arthropoda</taxon>
        <taxon>Hexapoda</taxon>
        <taxon>Insecta</taxon>
        <taxon>Pterygota</taxon>
        <taxon>Neoptera</taxon>
        <taxon>Endopterygota</taxon>
        <taxon>Diptera</taxon>
        <taxon>Nematocera</taxon>
        <taxon>Culicoidea</taxon>
        <taxon>Culicidae</taxon>
        <taxon>Anophelinae</taxon>
        <taxon>Anopheles</taxon>
    </lineage>
</organism>
<sequence>MRHPQMVSISAVLALCLLVLCEFSSANEVFGCGGFVKNVNSDLDSSKVEVGLYTPQGSLKIKTECSPSNGYYFIPVYDKGDYVLKVIPPPGWSFEPEQVDIKFDGQTDLCSQGKDVNFHFKGFGITGRVEFHGASLAEGAKGVRVELVAEDGGSQFGQTTTNGNGVFSFTPIKPGRYVVKVQHPKWHFVQPEYKVTVAKGNTEIPPGALVVSGYDVEGGVFSDGQPFGNVGFFLYEAKNQKSIVKCTNEKESAVVNAGNEAYSSKPLCYTTPNKNTGTYVFAGVSKGKYLIRPYFSDSKIKIHIRPEVLELEVGNDGLRLRENFEVTGFSVSGRVLSAPGGPSVANAQVKLNGREIALTGADGGYTLDNIQTGTYTIQVVAGDYQFKDHIVKVSLANPSLPDVVATAFKVCGHVISKSAYTVAINRKASTMMVEVPSHGRTNEWCTFLENGEYTAQVLTNDRDRASGLQYYPAQQTIEVNNAPVKGIVFSQLRATVTGAVRCLADGSSCDELAVTLQALDESGNTVGAPVTAQVTPGTGSYSFQSVLPGSYEVSVPSGKLCWQSNTVKLNIKSTKETVPDFVQTGYIVSVLSSHGATMGYRWKGTAAGEGEAKEEELVLTAGMNMFCVKRAGEYTMRLSGCHRFDEATPAKFTTDRSDPISVNAKSHRNVVKLIADEKERFRVQVLRDGGATSSEVVEFETAGEREPAATGGGFVYSREFYLEHGERITLRPQSEIMLFNPAQLEVMGGNDCVEVGSKLRATKGLLINGRTNPPVKDATITLVFPKHIEHAPLVTLTDEQGSFRFGPIDPTLPVELSAEKESYVFSAYDRSTSSFNGHKLCEIIVTVKDDAGNRLPGVLLSLSGAESYRKNLVTGEDGTIKFHSLSPSEYYLRAMMKEYEFRPNSKLIEVREGATVLEELVGTRTQFSIFGSITSLNGEPFPNVAVEAVTDEGCGNVLEEATSEFNGQYRVRGLTPGCEYRVRVRTGTGPAAAVDRSIPRERVVTVGKVDTRDVNLIAISPLAFVDVTVRVVASELDHYKTLKIALYKKGSDSPVHSQRIESPLNPKSKVNSGMMVFFPRIPFDGKNYHIELTSTLSEKNYRYSLSAVPFVANTSSFYAELQFAPELRTTEGDLNQSSLSAIVLIAIIGFVFFKQELAFELLGLLWAKVGSVAGGLLSSSKASGKDLKNDAGYIDTRDIDALASNIDGVKKKKTKKVS</sequence>
<dbReference type="Pfam" id="PF23141">
    <property type="entry name" value="Ig_NOMO"/>
    <property type="match status" value="1"/>
</dbReference>
<feature type="domain" description="NOMO second beta-sandwich" evidence="9">
    <location>
        <begin position="120"/>
        <end position="211"/>
    </location>
</feature>
<feature type="domain" description="NOMO C-terminal transthyretin-like" evidence="11">
    <location>
        <begin position="1025"/>
        <end position="1125"/>
    </location>
</feature>
<reference evidence="13" key="1">
    <citation type="submission" date="2022-08" db="UniProtKB">
        <authorList>
            <consortium name="EnsemblMetazoa"/>
        </authorList>
    </citation>
    <scope>IDENTIFICATION</scope>
    <source>
        <strain evidence="13">EBRO</strain>
    </source>
</reference>
<dbReference type="EnsemblMetazoa" id="AATE015218-RA">
    <property type="protein sequence ID" value="AATE015218-PA.1"/>
    <property type="gene ID" value="AATE015218"/>
</dbReference>
<dbReference type="InterPro" id="IPR055075">
    <property type="entry name" value="NOMO-like_N"/>
</dbReference>
<feature type="domain" description="NOMO seventh transthyretin-like" evidence="10">
    <location>
        <begin position="588"/>
        <end position="665"/>
    </location>
</feature>
<keyword evidence="6" id="KW-0472">Membrane</keyword>
<feature type="domain" description="NOMO fifth transthyretin-like" evidence="12">
    <location>
        <begin position="409"/>
        <end position="489"/>
    </location>
</feature>
<dbReference type="InterPro" id="IPR056190">
    <property type="entry name" value="NOMO_5th"/>
</dbReference>
<keyword evidence="2" id="KW-0812">Transmembrane</keyword>
<keyword evidence="4" id="KW-0256">Endoplasmic reticulum</keyword>
<dbReference type="Gene3D" id="2.60.40.1120">
    <property type="entry name" value="Carboxypeptidase-like, regulatory domain"/>
    <property type="match status" value="1"/>
</dbReference>
<evidence type="ECO:0000313" key="13">
    <source>
        <dbReference type="EnsemblMetazoa" id="AATE015218-PA.1"/>
    </source>
</evidence>
<evidence type="ECO:0000256" key="1">
    <source>
        <dbReference type="ARBA" id="ARBA00004115"/>
    </source>
</evidence>
<dbReference type="InterPro" id="IPR055074">
    <property type="entry name" value="NOMO1-3_2nd"/>
</dbReference>
<evidence type="ECO:0000259" key="10">
    <source>
        <dbReference type="Pfam" id="PF23141"/>
    </source>
</evidence>
<dbReference type="InterPro" id="IPR013784">
    <property type="entry name" value="Carb-bd-like_fold"/>
</dbReference>
<evidence type="ECO:0000256" key="6">
    <source>
        <dbReference type="ARBA" id="ARBA00023136"/>
    </source>
</evidence>
<dbReference type="InterPro" id="IPR056319">
    <property type="entry name" value="NOMO_7th"/>
</dbReference>
<dbReference type="STRING" id="41427.A0A182JBY5"/>
<evidence type="ECO:0000259" key="12">
    <source>
        <dbReference type="Pfam" id="PF23194"/>
    </source>
</evidence>
<dbReference type="Pfam" id="PF22898">
    <property type="entry name" value="NOMO1-like_1st"/>
    <property type="match status" value="1"/>
</dbReference>
<dbReference type="InterPro" id="IPR055073">
    <property type="entry name" value="NOMO1-like_9th"/>
</dbReference>
<dbReference type="SUPFAM" id="SSF49452">
    <property type="entry name" value="Starch-binding domain-like"/>
    <property type="match status" value="2"/>
</dbReference>
<dbReference type="Pfam" id="PF13620">
    <property type="entry name" value="CarboxypepD_reg"/>
    <property type="match status" value="1"/>
</dbReference>